<dbReference type="InParanoid" id="K1PF46"/>
<evidence type="ECO:0000313" key="2">
    <source>
        <dbReference type="EMBL" id="EKC22482.1"/>
    </source>
</evidence>
<accession>K1PF46</accession>
<feature type="compositionally biased region" description="Basic and acidic residues" evidence="1">
    <location>
        <begin position="20"/>
        <end position="44"/>
    </location>
</feature>
<dbReference type="EMBL" id="JH818552">
    <property type="protein sequence ID" value="EKC22482.1"/>
    <property type="molecule type" value="Genomic_DNA"/>
</dbReference>
<feature type="region of interest" description="Disordered" evidence="1">
    <location>
        <begin position="1"/>
        <end position="44"/>
    </location>
</feature>
<organism evidence="2">
    <name type="scientific">Magallana gigas</name>
    <name type="common">Pacific oyster</name>
    <name type="synonym">Crassostrea gigas</name>
    <dbReference type="NCBI Taxonomy" id="29159"/>
    <lineage>
        <taxon>Eukaryota</taxon>
        <taxon>Metazoa</taxon>
        <taxon>Spiralia</taxon>
        <taxon>Lophotrochozoa</taxon>
        <taxon>Mollusca</taxon>
        <taxon>Bivalvia</taxon>
        <taxon>Autobranchia</taxon>
        <taxon>Pteriomorphia</taxon>
        <taxon>Ostreida</taxon>
        <taxon>Ostreoidea</taxon>
        <taxon>Ostreidae</taxon>
        <taxon>Magallana</taxon>
    </lineage>
</organism>
<gene>
    <name evidence="2" type="ORF">CGI_10002188</name>
</gene>
<name>K1PF46_MAGGI</name>
<proteinExistence type="predicted"/>
<reference evidence="2" key="1">
    <citation type="journal article" date="2012" name="Nature">
        <title>The oyster genome reveals stress adaptation and complexity of shell formation.</title>
        <authorList>
            <person name="Zhang G."/>
            <person name="Fang X."/>
            <person name="Guo X."/>
            <person name="Li L."/>
            <person name="Luo R."/>
            <person name="Xu F."/>
            <person name="Yang P."/>
            <person name="Zhang L."/>
            <person name="Wang X."/>
            <person name="Qi H."/>
            <person name="Xiong Z."/>
            <person name="Que H."/>
            <person name="Xie Y."/>
            <person name="Holland P.W."/>
            <person name="Paps J."/>
            <person name="Zhu Y."/>
            <person name="Wu F."/>
            <person name="Chen Y."/>
            <person name="Wang J."/>
            <person name="Peng C."/>
            <person name="Meng J."/>
            <person name="Yang L."/>
            <person name="Liu J."/>
            <person name="Wen B."/>
            <person name="Zhang N."/>
            <person name="Huang Z."/>
            <person name="Zhu Q."/>
            <person name="Feng Y."/>
            <person name="Mount A."/>
            <person name="Hedgecock D."/>
            <person name="Xu Z."/>
            <person name="Liu Y."/>
            <person name="Domazet-Loso T."/>
            <person name="Du Y."/>
            <person name="Sun X."/>
            <person name="Zhang S."/>
            <person name="Liu B."/>
            <person name="Cheng P."/>
            <person name="Jiang X."/>
            <person name="Li J."/>
            <person name="Fan D."/>
            <person name="Wang W."/>
            <person name="Fu W."/>
            <person name="Wang T."/>
            <person name="Wang B."/>
            <person name="Zhang J."/>
            <person name="Peng Z."/>
            <person name="Li Y."/>
            <person name="Li N."/>
            <person name="Wang J."/>
            <person name="Chen M."/>
            <person name="He Y."/>
            <person name="Tan F."/>
            <person name="Song X."/>
            <person name="Zheng Q."/>
            <person name="Huang R."/>
            <person name="Yang H."/>
            <person name="Du X."/>
            <person name="Chen L."/>
            <person name="Yang M."/>
            <person name="Gaffney P.M."/>
            <person name="Wang S."/>
            <person name="Luo L."/>
            <person name="She Z."/>
            <person name="Ming Y."/>
            <person name="Huang W."/>
            <person name="Zhang S."/>
            <person name="Huang B."/>
            <person name="Zhang Y."/>
            <person name="Qu T."/>
            <person name="Ni P."/>
            <person name="Miao G."/>
            <person name="Wang J."/>
            <person name="Wang Q."/>
            <person name="Steinberg C.E."/>
            <person name="Wang H."/>
            <person name="Li N."/>
            <person name="Qian L."/>
            <person name="Zhang G."/>
            <person name="Li Y."/>
            <person name="Yang H."/>
            <person name="Liu X."/>
            <person name="Wang J."/>
            <person name="Yin Y."/>
            <person name="Wang J."/>
        </authorList>
    </citation>
    <scope>NUCLEOTIDE SEQUENCE [LARGE SCALE GENOMIC DNA]</scope>
    <source>
        <strain evidence="2">05x7-T-G4-1.051#20</strain>
    </source>
</reference>
<dbReference type="AlphaFoldDB" id="K1PF46"/>
<dbReference type="HOGENOM" id="CLU_2963025_0_0_1"/>
<protein>
    <submittedName>
        <fullName evidence="2">Uncharacterized protein</fullName>
    </submittedName>
</protein>
<feature type="compositionally biased region" description="Polar residues" evidence="1">
    <location>
        <begin position="1"/>
        <end position="13"/>
    </location>
</feature>
<sequence>MASNKDGTPQTPQETEDSTEQDRVRTFTERGEQHYEDKREHNKDRVEKAWTRFQETFTG</sequence>
<evidence type="ECO:0000256" key="1">
    <source>
        <dbReference type="SAM" id="MobiDB-lite"/>
    </source>
</evidence>